<dbReference type="SUPFAM" id="SSF48350">
    <property type="entry name" value="GTPase activation domain, GAP"/>
    <property type="match status" value="1"/>
</dbReference>
<sequence length="299" mass="34043">MCLSNFGESVYKQHVILSIDFIFVLGWKSPFEVFFRKSPNLSHMKVFGYLGYASQVSPVDKFSPHVILSVFMGYSATQKGYLMFNFDSKVFLQVRMWYFMKVSFILNFMFLILLHSFLNHLLILILIFLTISSIVSTSAPSKNSLSPLATSFPPSLVHHASPIVDSLVNNVVDSPSHSDIASPVVEPLVVDNVLPFWRSTRTVHPLLWLHDYVNPYQSSSLSSRYLISSTISYSHFLVHTQLFLVFTSHLVELKTYKEVVLNPLWVQAIQEEISALESNNTWLVVDLPPEKSSIGCKWV</sequence>
<organism evidence="2 3">
    <name type="scientific">Hibiscus trionum</name>
    <name type="common">Flower of an hour</name>
    <dbReference type="NCBI Taxonomy" id="183268"/>
    <lineage>
        <taxon>Eukaryota</taxon>
        <taxon>Viridiplantae</taxon>
        <taxon>Streptophyta</taxon>
        <taxon>Embryophyta</taxon>
        <taxon>Tracheophyta</taxon>
        <taxon>Spermatophyta</taxon>
        <taxon>Magnoliopsida</taxon>
        <taxon>eudicotyledons</taxon>
        <taxon>Gunneridae</taxon>
        <taxon>Pentapetalae</taxon>
        <taxon>rosids</taxon>
        <taxon>malvids</taxon>
        <taxon>Malvales</taxon>
        <taxon>Malvaceae</taxon>
        <taxon>Malvoideae</taxon>
        <taxon>Hibiscus</taxon>
    </lineage>
</organism>
<reference evidence="2" key="1">
    <citation type="submission" date="2023-05" db="EMBL/GenBank/DDBJ databases">
        <title>Genome and transcriptome analyses reveal genes involved in the formation of fine ridges on petal epidermal cells in Hibiscus trionum.</title>
        <authorList>
            <person name="Koshimizu S."/>
            <person name="Masuda S."/>
            <person name="Ishii T."/>
            <person name="Shirasu K."/>
            <person name="Hoshino A."/>
            <person name="Arita M."/>
        </authorList>
    </citation>
    <scope>NUCLEOTIDE SEQUENCE</scope>
    <source>
        <strain evidence="2">Hamamatsu line</strain>
    </source>
</reference>
<keyword evidence="1" id="KW-0472">Membrane</keyword>
<dbReference type="Proteomes" id="UP001165190">
    <property type="component" value="Unassembled WGS sequence"/>
</dbReference>
<proteinExistence type="predicted"/>
<gene>
    <name evidence="2" type="ORF">HRI_003195000</name>
</gene>
<comment type="caution">
    <text evidence="2">The sequence shown here is derived from an EMBL/GenBank/DDBJ whole genome shotgun (WGS) entry which is preliminary data.</text>
</comment>
<name>A0A9W7IHI6_HIBTR</name>
<keyword evidence="3" id="KW-1185">Reference proteome</keyword>
<evidence type="ECO:0000313" key="2">
    <source>
        <dbReference type="EMBL" id="GMI95257.1"/>
    </source>
</evidence>
<keyword evidence="1" id="KW-0812">Transmembrane</keyword>
<dbReference type="OrthoDB" id="1306334at2759"/>
<evidence type="ECO:0000256" key="1">
    <source>
        <dbReference type="SAM" id="Phobius"/>
    </source>
</evidence>
<keyword evidence="1" id="KW-1133">Transmembrane helix</keyword>
<dbReference type="EMBL" id="BSYR01000027">
    <property type="protein sequence ID" value="GMI95257.1"/>
    <property type="molecule type" value="Genomic_DNA"/>
</dbReference>
<accession>A0A9W7IHI6</accession>
<dbReference type="AlphaFoldDB" id="A0A9W7IHI6"/>
<feature type="transmembrane region" description="Helical" evidence="1">
    <location>
        <begin position="15"/>
        <end position="35"/>
    </location>
</feature>
<protein>
    <submittedName>
        <fullName evidence="2">Uncharacterized protein</fullName>
    </submittedName>
</protein>
<evidence type="ECO:0000313" key="3">
    <source>
        <dbReference type="Proteomes" id="UP001165190"/>
    </source>
</evidence>
<dbReference type="InterPro" id="IPR008936">
    <property type="entry name" value="Rho_GTPase_activation_prot"/>
</dbReference>